<comment type="caution">
    <text evidence="8">Lacks conserved residue(s) required for the propagation of feature annotation.</text>
</comment>
<reference evidence="12" key="1">
    <citation type="submission" date="2004-02" db="EMBL/GenBank/DDBJ databases">
        <authorList>
            <consortium name="DOE Joint Genome Institute"/>
        </authorList>
    </citation>
    <scope>NUCLEOTIDE SEQUENCE [LARGE SCALE GENOMIC DNA]</scope>
    <source>
        <strain evidence="12">WH 8501</strain>
    </source>
</reference>
<keyword evidence="3 8" id="KW-0547">Nucleotide-binding</keyword>
<dbReference type="Gene3D" id="2.120.10.90">
    <property type="entry name" value="DNA gyrase/topoisomerase IV, subunit A, C-terminal"/>
    <property type="match status" value="1"/>
</dbReference>
<dbReference type="Pfam" id="PF03989">
    <property type="entry name" value="DNA_gyraseA_C"/>
    <property type="match status" value="6"/>
</dbReference>
<evidence type="ECO:0000256" key="10">
    <source>
        <dbReference type="SAM" id="Coils"/>
    </source>
</evidence>
<dbReference type="EC" id="5.6.2.2" evidence="8"/>
<dbReference type="InterPro" id="IPR013760">
    <property type="entry name" value="Topo_IIA-like_dom_sf"/>
</dbReference>
<dbReference type="Gene3D" id="1.10.268.10">
    <property type="entry name" value="Topoisomerase, domain 3"/>
    <property type="match status" value="1"/>
</dbReference>
<keyword evidence="8" id="KW-0963">Cytoplasm</keyword>
<dbReference type="FunFam" id="3.30.1360.40:FF:000002">
    <property type="entry name" value="DNA gyrase subunit A"/>
    <property type="match status" value="1"/>
</dbReference>
<dbReference type="GO" id="GO:0005694">
    <property type="term" value="C:chromosome"/>
    <property type="evidence" value="ECO:0007669"/>
    <property type="project" value="InterPro"/>
</dbReference>
<dbReference type="NCBIfam" id="TIGR01063">
    <property type="entry name" value="gyrA"/>
    <property type="match status" value="1"/>
</dbReference>
<evidence type="ECO:0000256" key="8">
    <source>
        <dbReference type="HAMAP-Rule" id="MF_01897"/>
    </source>
</evidence>
<comment type="subcellular location">
    <subcellularLocation>
        <location evidence="8">Cytoplasm</location>
    </subcellularLocation>
</comment>
<organism evidence="12 13">
    <name type="scientific">Crocosphaera watsonii WH 8501</name>
    <dbReference type="NCBI Taxonomy" id="165597"/>
    <lineage>
        <taxon>Bacteria</taxon>
        <taxon>Bacillati</taxon>
        <taxon>Cyanobacteriota</taxon>
        <taxon>Cyanophyceae</taxon>
        <taxon>Oscillatoriophycideae</taxon>
        <taxon>Chroococcales</taxon>
        <taxon>Aphanothecaceae</taxon>
        <taxon>Crocosphaera</taxon>
    </lineage>
</organism>
<keyword evidence="4 8" id="KW-0067">ATP-binding</keyword>
<dbReference type="OrthoDB" id="9806486at2"/>
<comment type="miscellaneous">
    <text evidence="8">Few gyrases are as efficient as E.coli at forming negative supercoils. Not all organisms have 2 type II topoisomerases; in organisms with a single type II topoisomerase this enzyme also has to decatenate newly replicated chromosomes.</text>
</comment>
<dbReference type="GO" id="GO:0005737">
    <property type="term" value="C:cytoplasm"/>
    <property type="evidence" value="ECO:0007669"/>
    <property type="project" value="UniProtKB-SubCell"/>
</dbReference>
<dbReference type="GO" id="GO:0006265">
    <property type="term" value="P:DNA topological change"/>
    <property type="evidence" value="ECO:0007669"/>
    <property type="project" value="UniProtKB-UniRule"/>
</dbReference>
<dbReference type="InterPro" id="IPR013758">
    <property type="entry name" value="Topo_IIA_A/C_ab"/>
</dbReference>
<dbReference type="Pfam" id="PF00521">
    <property type="entry name" value="DNA_topoisoIV"/>
    <property type="match status" value="1"/>
</dbReference>
<dbReference type="GO" id="GO:0009330">
    <property type="term" value="C:DNA topoisomerase type II (double strand cut, ATP-hydrolyzing) complex"/>
    <property type="evidence" value="ECO:0007669"/>
    <property type="project" value="TreeGrafter"/>
</dbReference>
<dbReference type="CDD" id="cd00187">
    <property type="entry name" value="TOP4c"/>
    <property type="match status" value="1"/>
</dbReference>
<evidence type="ECO:0000256" key="1">
    <source>
        <dbReference type="ARBA" id="ARBA00000185"/>
    </source>
</evidence>
<dbReference type="SUPFAM" id="SSF101904">
    <property type="entry name" value="GyrA/ParC C-terminal domain-like"/>
    <property type="match status" value="1"/>
</dbReference>
<gene>
    <name evidence="8" type="primary">gyrA</name>
    <name evidence="12" type="ORF">CwatDRAFT_3012</name>
</gene>
<dbReference type="KEGG" id="cwa:CwatDRAFT_3012"/>
<name>Q4C233_CROWT</name>
<dbReference type="Proteomes" id="UP000003922">
    <property type="component" value="Unassembled WGS sequence"/>
</dbReference>
<evidence type="ECO:0000259" key="11">
    <source>
        <dbReference type="PROSITE" id="PS52040"/>
    </source>
</evidence>
<feature type="domain" description="Topo IIA-type catalytic" evidence="11">
    <location>
        <begin position="34"/>
        <end position="503"/>
    </location>
</feature>
<dbReference type="GO" id="GO:0034335">
    <property type="term" value="F:DNA negative supercoiling activity"/>
    <property type="evidence" value="ECO:0007669"/>
    <property type="project" value="UniProtKB-ARBA"/>
</dbReference>
<evidence type="ECO:0000256" key="9">
    <source>
        <dbReference type="PROSITE-ProRule" id="PRU01384"/>
    </source>
</evidence>
<dbReference type="PROSITE" id="PS52040">
    <property type="entry name" value="TOPO_IIA"/>
    <property type="match status" value="1"/>
</dbReference>
<keyword evidence="10" id="KW-0175">Coiled coil</keyword>
<dbReference type="FunFam" id="1.10.268.10:FF:000001">
    <property type="entry name" value="DNA gyrase subunit A"/>
    <property type="match status" value="1"/>
</dbReference>
<protein>
    <recommendedName>
        <fullName evidence="8">DNA gyrase subunit A</fullName>
        <ecNumber evidence="8">5.6.2.2</ecNumber>
    </recommendedName>
</protein>
<dbReference type="EMBL" id="AADV02000034">
    <property type="protein sequence ID" value="EAM50221.1"/>
    <property type="molecule type" value="Genomic_DNA"/>
</dbReference>
<dbReference type="SUPFAM" id="SSF56719">
    <property type="entry name" value="Type II DNA topoisomerase"/>
    <property type="match status" value="1"/>
</dbReference>
<dbReference type="Gene3D" id="3.90.199.10">
    <property type="entry name" value="Topoisomerase II, domain 5"/>
    <property type="match status" value="1"/>
</dbReference>
<comment type="catalytic activity">
    <reaction evidence="1 8 9">
        <text>ATP-dependent breakage, passage and rejoining of double-stranded DNA.</text>
        <dbReference type="EC" id="5.6.2.2"/>
    </reaction>
</comment>
<dbReference type="AlphaFoldDB" id="Q4C233"/>
<dbReference type="FunFam" id="3.90.199.10:FF:000001">
    <property type="entry name" value="DNA gyrase subunit A"/>
    <property type="match status" value="1"/>
</dbReference>
<comment type="function">
    <text evidence="8">A type II topoisomerase that negatively supercoils closed circular double-stranded (ds) DNA in an ATP-dependent manner to modulate DNA topology and maintain chromosomes in an underwound state. Negative supercoiling favors strand separation, and DNA replication, transcription, recombination and repair, all of which involve strand separation. Also able to catalyze the interconversion of other topological isomers of dsDNA rings, including catenanes and knotted rings. Type II topoisomerases break and join 2 DNA strands simultaneously in an ATP-dependent manner.</text>
</comment>
<comment type="similarity">
    <text evidence="2 8">Belongs to the type II topoisomerase GyrA/ParC subunit family.</text>
</comment>
<keyword evidence="7 8" id="KW-0413">Isomerase</keyword>
<accession>Q4C233</accession>
<keyword evidence="5 8" id="KW-0799">Topoisomerase</keyword>
<dbReference type="InterPro" id="IPR013757">
    <property type="entry name" value="Topo_IIA_A_a_sf"/>
</dbReference>
<dbReference type="GO" id="GO:0003677">
    <property type="term" value="F:DNA binding"/>
    <property type="evidence" value="ECO:0007669"/>
    <property type="project" value="UniProtKB-UniRule"/>
</dbReference>
<dbReference type="InterPro" id="IPR006691">
    <property type="entry name" value="GyrA/parC_rep"/>
</dbReference>
<evidence type="ECO:0000256" key="7">
    <source>
        <dbReference type="ARBA" id="ARBA00023235"/>
    </source>
</evidence>
<dbReference type="NCBIfam" id="NF004044">
    <property type="entry name" value="PRK05561.1"/>
    <property type="match status" value="1"/>
</dbReference>
<evidence type="ECO:0000313" key="13">
    <source>
        <dbReference type="Proteomes" id="UP000003922"/>
    </source>
</evidence>
<sequence length="859" mass="95451">MTIPQDRIIPTDLSNEMSRSYLEYAMSVIVGRALPDARDGLKPVHRRILYAMYELGLTPERPFRKCARVVGEVLGKYHPHGDTAVYDALVRMAQDFSMRSPLIEGHGNFGSVDNDPPAAMRYTECRLQALSTNALLRDIEADTVDFADNFDGSQQEPIVLPARIPQLLLNGSSGIAVGMATNIPPHNLGELIDGTIALIHNPELTEKELIKIIPGPDFPTGGQILGRSGIHDAYLSGRGSITMRGVAEIETIEQRGRPDREAIIITQLPYQTNKAALIERIADLVNDKRIDGISDIRDESDRDGMRVVIELKRDAYPRVVLNNIYKQTPVQGNFGANMLALVNGEPQLLTIKDFLQVFLEFRVETITRRTQYELRKAEERDHLLQGLLIALDNLDAVIQLIRGAADTTTAKQELVEQFGLSPVQADAILQMQLRRLTALEAEKIHAEHEELQLKIADLKDILARRERIEAIIEEELAQIKTIHATPRRTEIVHDDGEIVDTDLIANEQAIILLTEQGYIKRMPVSTFEAQQRATRGKAAAKIKEDDVVEHFLTCCDHDQVLFFSDRGVVYAVNAYQIQAASRTARGIPIVQMLPIPKDEKITSIVAVSEFSDDVFLVMLTRNGYIKKTALSAFSNIRTNGLIAISLGDGDQLRWVRLTREEDSIILGTSNGMSIHFQADNQQLRPLGRATRGVKAMKLKKGDELISMDILTAQVTAGMAYTEEDEEILDNENEELTEEETTAGPWILAITNGGYGKRVPISQFRLQKRAGMGVRAIKFKSDSDCLASLRVVNAEDELMIVSNRGIIIRQAVDAISMQSRAATGVRVQRLDSEDAIAAVALVPPAPETEGEEETKETVEE</sequence>
<dbReference type="NCBIfam" id="NF004043">
    <property type="entry name" value="PRK05560.1"/>
    <property type="match status" value="1"/>
</dbReference>
<dbReference type="InterPro" id="IPR005743">
    <property type="entry name" value="GyrA"/>
</dbReference>
<reference evidence="12" key="3">
    <citation type="submission" date="2016-12" db="EMBL/GenBank/DDBJ databases">
        <title>Annotation of the draft genome assembly of Crocosphaera watsonii WH 8501.</title>
        <authorList>
            <consortium name="US DOE Joint Genome Institute (JGI-ORNL)"/>
            <person name="Larimer F."/>
            <person name="Land M."/>
        </authorList>
    </citation>
    <scope>NUCLEOTIDE SEQUENCE</scope>
    <source>
        <strain evidence="12">WH 8501</strain>
    </source>
</reference>
<reference evidence="12" key="2">
    <citation type="submission" date="2005-06" db="EMBL/GenBank/DDBJ databases">
        <title>Sequencing of the draft genome and assembly of Crocosphaera watsonii WH 8501.</title>
        <authorList>
            <consortium name="US DOE Joint Genome Institute (JGI-PGF)"/>
            <person name="Copeland A."/>
            <person name="Lucas S."/>
            <person name="Lapidus A."/>
            <person name="Barry K."/>
            <person name="Detter C."/>
            <person name="Glavina T."/>
            <person name="Hammon N."/>
            <person name="Israni S."/>
            <person name="Pitluck S."/>
            <person name="Richardson P."/>
        </authorList>
    </citation>
    <scope>NUCLEOTIDE SEQUENCE [LARGE SCALE GENOMIC DNA]</scope>
    <source>
        <strain evidence="12">WH 8501</strain>
    </source>
</reference>
<feature type="coiled-coil region" evidence="10">
    <location>
        <begin position="429"/>
        <end position="478"/>
    </location>
</feature>
<dbReference type="PANTHER" id="PTHR43493:SF5">
    <property type="entry name" value="DNA GYRASE SUBUNIT A, CHLOROPLASTIC_MITOCHONDRIAL"/>
    <property type="match status" value="1"/>
</dbReference>
<dbReference type="InterPro" id="IPR035516">
    <property type="entry name" value="Gyrase/topoIV_suA_C"/>
</dbReference>
<dbReference type="SMART" id="SM00434">
    <property type="entry name" value="TOP4c"/>
    <property type="match status" value="1"/>
</dbReference>
<dbReference type="HAMAP" id="MF_01897">
    <property type="entry name" value="GyrA"/>
    <property type="match status" value="1"/>
</dbReference>
<keyword evidence="6 8" id="KW-0238">DNA-binding</keyword>
<evidence type="ECO:0000256" key="2">
    <source>
        <dbReference type="ARBA" id="ARBA00008263"/>
    </source>
</evidence>
<keyword evidence="13" id="KW-1185">Reference proteome</keyword>
<evidence type="ECO:0000256" key="3">
    <source>
        <dbReference type="ARBA" id="ARBA00022741"/>
    </source>
</evidence>
<evidence type="ECO:0000313" key="12">
    <source>
        <dbReference type="EMBL" id="EAM50221.1"/>
    </source>
</evidence>
<dbReference type="Gene3D" id="3.30.1360.40">
    <property type="match status" value="1"/>
</dbReference>
<dbReference type="InterPro" id="IPR002205">
    <property type="entry name" value="Topo_IIA_dom_A"/>
</dbReference>
<evidence type="ECO:0000256" key="5">
    <source>
        <dbReference type="ARBA" id="ARBA00023029"/>
    </source>
</evidence>
<evidence type="ECO:0000256" key="6">
    <source>
        <dbReference type="ARBA" id="ARBA00023125"/>
    </source>
</evidence>
<dbReference type="GO" id="GO:0005524">
    <property type="term" value="F:ATP binding"/>
    <property type="evidence" value="ECO:0007669"/>
    <property type="project" value="UniProtKB-UniRule"/>
</dbReference>
<proteinExistence type="inferred from homology"/>
<dbReference type="RefSeq" id="WP_007306108.1">
    <property type="nucleotide sequence ID" value="NZ_AADV02000034.1"/>
</dbReference>
<dbReference type="GO" id="GO:0006261">
    <property type="term" value="P:DNA-templated DNA replication"/>
    <property type="evidence" value="ECO:0007669"/>
    <property type="project" value="UniProtKB-UniRule"/>
</dbReference>
<feature type="active site" description="O-(5'-phospho-DNA)-tyrosine intermediate" evidence="8 9">
    <location>
        <position position="122"/>
    </location>
</feature>
<comment type="caution">
    <text evidence="12">The sequence shown here is derived from an EMBL/GenBank/DDBJ whole genome shotgun (WGS) entry which is preliminary data.</text>
</comment>
<comment type="subunit">
    <text evidence="8">Heterotetramer, composed of two GyrA and two GyrB chains. In the heterotetramer, GyrA contains the active site tyrosine that forms a transient covalent intermediate with DNA, while GyrB binds cofactors and catalyzes ATP hydrolysis.</text>
</comment>
<dbReference type="PANTHER" id="PTHR43493">
    <property type="entry name" value="DNA GYRASE/TOPOISOMERASE SUBUNIT A"/>
    <property type="match status" value="1"/>
</dbReference>
<evidence type="ECO:0000256" key="4">
    <source>
        <dbReference type="ARBA" id="ARBA00022840"/>
    </source>
</evidence>
<dbReference type="InterPro" id="IPR050220">
    <property type="entry name" value="Type_II_DNA_Topoisomerases"/>
</dbReference>